<evidence type="ECO:0000313" key="3">
    <source>
        <dbReference type="Proteomes" id="UP001221898"/>
    </source>
</evidence>
<comment type="caution">
    <text evidence="2">The sequence shown here is derived from an EMBL/GenBank/DDBJ whole genome shotgun (WGS) entry which is preliminary data.</text>
</comment>
<dbReference type="EMBL" id="JAINUG010000017">
    <property type="protein sequence ID" value="KAJ8413140.1"/>
    <property type="molecule type" value="Genomic_DNA"/>
</dbReference>
<organism evidence="2 3">
    <name type="scientific">Aldrovandia affinis</name>
    <dbReference type="NCBI Taxonomy" id="143900"/>
    <lineage>
        <taxon>Eukaryota</taxon>
        <taxon>Metazoa</taxon>
        <taxon>Chordata</taxon>
        <taxon>Craniata</taxon>
        <taxon>Vertebrata</taxon>
        <taxon>Euteleostomi</taxon>
        <taxon>Actinopterygii</taxon>
        <taxon>Neopterygii</taxon>
        <taxon>Teleostei</taxon>
        <taxon>Notacanthiformes</taxon>
        <taxon>Halosauridae</taxon>
        <taxon>Aldrovandia</taxon>
    </lineage>
</organism>
<evidence type="ECO:0000256" key="1">
    <source>
        <dbReference type="SAM" id="MobiDB-lite"/>
    </source>
</evidence>
<evidence type="ECO:0000313" key="2">
    <source>
        <dbReference type="EMBL" id="KAJ8413140.1"/>
    </source>
</evidence>
<gene>
    <name evidence="2" type="ORF">AAFF_G00107220</name>
</gene>
<accession>A0AAD7T2R9</accession>
<feature type="compositionally biased region" description="Basic and acidic residues" evidence="1">
    <location>
        <begin position="15"/>
        <end position="24"/>
    </location>
</feature>
<name>A0AAD7T2R9_9TELE</name>
<feature type="region of interest" description="Disordered" evidence="1">
    <location>
        <begin position="15"/>
        <end position="78"/>
    </location>
</feature>
<keyword evidence="3" id="KW-1185">Reference proteome</keyword>
<proteinExistence type="predicted"/>
<protein>
    <submittedName>
        <fullName evidence="2">Uncharacterized protein</fullName>
    </submittedName>
</protein>
<dbReference type="Proteomes" id="UP001221898">
    <property type="component" value="Unassembled WGS sequence"/>
</dbReference>
<sequence>MWVCGCAEELEQERSSCRHQEKSAAETALPRKGRCDSASLSPNEAAVMETELSLSPKPELSERPGRGASEGVPAHRKVSAHVDAQELCHVFLKPENRSLDRNNPWPPSCLLPELALSRPGDHGPGVSSTLSETSMPIRRLTHNFTVKTENVSIPSPHLAGPALPHIP</sequence>
<reference evidence="2" key="1">
    <citation type="journal article" date="2023" name="Science">
        <title>Genome structures resolve the early diversification of teleost fishes.</title>
        <authorList>
            <person name="Parey E."/>
            <person name="Louis A."/>
            <person name="Montfort J."/>
            <person name="Bouchez O."/>
            <person name="Roques C."/>
            <person name="Iampietro C."/>
            <person name="Lluch J."/>
            <person name="Castinel A."/>
            <person name="Donnadieu C."/>
            <person name="Desvignes T."/>
            <person name="Floi Bucao C."/>
            <person name="Jouanno E."/>
            <person name="Wen M."/>
            <person name="Mejri S."/>
            <person name="Dirks R."/>
            <person name="Jansen H."/>
            <person name="Henkel C."/>
            <person name="Chen W.J."/>
            <person name="Zahm M."/>
            <person name="Cabau C."/>
            <person name="Klopp C."/>
            <person name="Thompson A.W."/>
            <person name="Robinson-Rechavi M."/>
            <person name="Braasch I."/>
            <person name="Lecointre G."/>
            <person name="Bobe J."/>
            <person name="Postlethwait J.H."/>
            <person name="Berthelot C."/>
            <person name="Roest Crollius H."/>
            <person name="Guiguen Y."/>
        </authorList>
    </citation>
    <scope>NUCLEOTIDE SEQUENCE</scope>
    <source>
        <strain evidence="2">NC1722</strain>
    </source>
</reference>
<dbReference type="AlphaFoldDB" id="A0AAD7T2R9"/>